<dbReference type="AlphaFoldDB" id="A0A4S4E420"/>
<comment type="caution">
    <text evidence="1">The sequence shown here is derived from an EMBL/GenBank/DDBJ whole genome shotgun (WGS) entry which is preliminary data.</text>
</comment>
<gene>
    <name evidence="1" type="ORF">TEA_012680</name>
</gene>
<name>A0A4S4E420_CAMSN</name>
<accession>A0A4S4E420</accession>
<dbReference type="Proteomes" id="UP000306102">
    <property type="component" value="Unassembled WGS sequence"/>
</dbReference>
<dbReference type="EMBL" id="SDRB02008097">
    <property type="protein sequence ID" value="THG09986.1"/>
    <property type="molecule type" value="Genomic_DNA"/>
</dbReference>
<dbReference type="SUPFAM" id="SSF53335">
    <property type="entry name" value="S-adenosyl-L-methionine-dependent methyltransferases"/>
    <property type="match status" value="1"/>
</dbReference>
<evidence type="ECO:0000313" key="1">
    <source>
        <dbReference type="EMBL" id="THG09986.1"/>
    </source>
</evidence>
<dbReference type="InterPro" id="IPR019410">
    <property type="entry name" value="Methyltransf_16"/>
</dbReference>
<dbReference type="STRING" id="542762.A0A4S4E420"/>
<reference evidence="1 2" key="1">
    <citation type="journal article" date="2018" name="Proc. Natl. Acad. Sci. U.S.A.">
        <title>Draft genome sequence of Camellia sinensis var. sinensis provides insights into the evolution of the tea genome and tea quality.</title>
        <authorList>
            <person name="Wei C."/>
            <person name="Yang H."/>
            <person name="Wang S."/>
            <person name="Zhao J."/>
            <person name="Liu C."/>
            <person name="Gao L."/>
            <person name="Xia E."/>
            <person name="Lu Y."/>
            <person name="Tai Y."/>
            <person name="She G."/>
            <person name="Sun J."/>
            <person name="Cao H."/>
            <person name="Tong W."/>
            <person name="Gao Q."/>
            <person name="Li Y."/>
            <person name="Deng W."/>
            <person name="Jiang X."/>
            <person name="Wang W."/>
            <person name="Chen Q."/>
            <person name="Zhang S."/>
            <person name="Li H."/>
            <person name="Wu J."/>
            <person name="Wang P."/>
            <person name="Li P."/>
            <person name="Shi C."/>
            <person name="Zheng F."/>
            <person name="Jian J."/>
            <person name="Huang B."/>
            <person name="Shan D."/>
            <person name="Shi M."/>
            <person name="Fang C."/>
            <person name="Yue Y."/>
            <person name="Li F."/>
            <person name="Li D."/>
            <person name="Wei S."/>
            <person name="Han B."/>
            <person name="Jiang C."/>
            <person name="Yin Y."/>
            <person name="Xia T."/>
            <person name="Zhang Z."/>
            <person name="Bennetzen J.L."/>
            <person name="Zhao S."/>
            <person name="Wan X."/>
        </authorList>
    </citation>
    <scope>NUCLEOTIDE SEQUENCE [LARGE SCALE GENOMIC DNA]</scope>
    <source>
        <strain evidence="2">cv. Shuchazao</strain>
        <tissue evidence="1">Leaf</tissue>
    </source>
</reference>
<evidence type="ECO:0000313" key="2">
    <source>
        <dbReference type="Proteomes" id="UP000306102"/>
    </source>
</evidence>
<dbReference type="Gene3D" id="3.40.50.150">
    <property type="entry name" value="Vaccinia Virus protein VP39"/>
    <property type="match status" value="1"/>
</dbReference>
<sequence length="324" mass="36167">MIVGPILTIALCNRYYLLSGWKTCWNRLLKGVVLGDSTRSYDTASNRCLPHKHVVIEFVLTSRHEFRRADSCLLSSRRWRSEEDTNETSKEWECRAPNHTHLLGFCWKLLLCKKLVIHEFDDVYDSVTGRALTGSWTWDSAIVLSHWMITQGQLDFDFAGKTVLELGAGTGLPGLTAAALGASRVILTDVEPLLPVLRKNVEANGLGDRVEVSRLVWGSEEELEDEVAVVDLVVMSDVFFDAEEAVALGRTLRRVCGEGTKVWGASEVRPWSGGCVNELVSQGFEVVEFPSQFSGSLDEFAVFQLVCSRYTTRPPEECESSQSQ</sequence>
<keyword evidence="2" id="KW-1185">Reference proteome</keyword>
<dbReference type="Pfam" id="PF10294">
    <property type="entry name" value="Methyltransf_16"/>
    <property type="match status" value="1"/>
</dbReference>
<proteinExistence type="predicted"/>
<dbReference type="PANTHER" id="PTHR14614">
    <property type="entry name" value="HEPATOCELLULAR CARCINOMA-ASSOCIATED ANTIGEN"/>
    <property type="match status" value="1"/>
</dbReference>
<dbReference type="CDD" id="cd02440">
    <property type="entry name" value="AdoMet_MTases"/>
    <property type="match status" value="1"/>
</dbReference>
<organism evidence="1 2">
    <name type="scientific">Camellia sinensis var. sinensis</name>
    <name type="common">China tea</name>
    <dbReference type="NCBI Taxonomy" id="542762"/>
    <lineage>
        <taxon>Eukaryota</taxon>
        <taxon>Viridiplantae</taxon>
        <taxon>Streptophyta</taxon>
        <taxon>Embryophyta</taxon>
        <taxon>Tracheophyta</taxon>
        <taxon>Spermatophyta</taxon>
        <taxon>Magnoliopsida</taxon>
        <taxon>eudicotyledons</taxon>
        <taxon>Gunneridae</taxon>
        <taxon>Pentapetalae</taxon>
        <taxon>asterids</taxon>
        <taxon>Ericales</taxon>
        <taxon>Theaceae</taxon>
        <taxon>Camellia</taxon>
    </lineage>
</organism>
<protein>
    <submittedName>
        <fullName evidence="1">Uncharacterized protein</fullName>
    </submittedName>
</protein>
<dbReference type="InterPro" id="IPR029063">
    <property type="entry name" value="SAM-dependent_MTases_sf"/>
</dbReference>
<dbReference type="PANTHER" id="PTHR14614:SF123">
    <property type="entry name" value="OS04G0645500 PROTEIN"/>
    <property type="match status" value="1"/>
</dbReference>